<dbReference type="EMBL" id="AEUX02000005">
    <property type="protein sequence ID" value="EHI70140.1"/>
    <property type="molecule type" value="Genomic_DNA"/>
</dbReference>
<accession>G5K1M4</accession>
<feature type="transmembrane region" description="Helical" evidence="1">
    <location>
        <begin position="60"/>
        <end position="79"/>
    </location>
</feature>
<name>G5K1M4_9STRE</name>
<evidence type="ECO:0000256" key="1">
    <source>
        <dbReference type="SAM" id="Phobius"/>
    </source>
</evidence>
<dbReference type="AlphaFoldDB" id="G5K1M4"/>
<dbReference type="Pfam" id="PF26336">
    <property type="entry name" value="MacP_activator"/>
    <property type="match status" value="1"/>
</dbReference>
<dbReference type="OrthoDB" id="2243846at2"/>
<comment type="caution">
    <text evidence="2">The sequence shown here is derived from an EMBL/GenBank/DDBJ whole genome shotgun (WGS) entry which is preliminary data.</text>
</comment>
<dbReference type="Proteomes" id="UP000003330">
    <property type="component" value="Unassembled WGS sequence"/>
</dbReference>
<keyword evidence="1" id="KW-0812">Transmembrane</keyword>
<gene>
    <name evidence="2" type="ORF">STRIC_2282</name>
</gene>
<sequence>MGRPLLTDDIIEKAKQGQDFEADDYADMETKIIHLEDDSDRIYKSRRIENAKRSQFQSRLNLILIAVFILIAFLIYAVFNL</sequence>
<dbReference type="STRING" id="764299.STRIC_2282"/>
<proteinExistence type="predicted"/>
<organism evidence="2 3">
    <name type="scientific">Streptococcus ictaluri 707-05</name>
    <dbReference type="NCBI Taxonomy" id="764299"/>
    <lineage>
        <taxon>Bacteria</taxon>
        <taxon>Bacillati</taxon>
        <taxon>Bacillota</taxon>
        <taxon>Bacilli</taxon>
        <taxon>Lactobacillales</taxon>
        <taxon>Streptococcaceae</taxon>
        <taxon>Streptococcus</taxon>
    </lineage>
</organism>
<protein>
    <submittedName>
        <fullName evidence="2">Uncharacterized protein</fullName>
    </submittedName>
</protein>
<dbReference type="RefSeq" id="WP_008088349.1">
    <property type="nucleotide sequence ID" value="NZ_AEUX02000005.1"/>
</dbReference>
<evidence type="ECO:0000313" key="3">
    <source>
        <dbReference type="Proteomes" id="UP000003330"/>
    </source>
</evidence>
<dbReference type="NCBIfam" id="NF038277">
    <property type="entry name" value="accessory_MacP"/>
    <property type="match status" value="1"/>
</dbReference>
<dbReference type="InterPro" id="IPR047752">
    <property type="entry name" value="MacP"/>
</dbReference>
<keyword evidence="1" id="KW-0472">Membrane</keyword>
<keyword evidence="3" id="KW-1185">Reference proteome</keyword>
<keyword evidence="1" id="KW-1133">Transmembrane helix</keyword>
<evidence type="ECO:0000313" key="2">
    <source>
        <dbReference type="EMBL" id="EHI70140.1"/>
    </source>
</evidence>
<dbReference type="eggNOG" id="ENOG502ZCSA">
    <property type="taxonomic scope" value="Bacteria"/>
</dbReference>
<reference evidence="2 3" key="1">
    <citation type="journal article" date="2014" name="Int. J. Syst. Evol. Microbiol.">
        <title>Phylogenomics and the dynamic genome evolution of the genus Streptococcus.</title>
        <authorList>
            <consortium name="The Broad Institute Genome Sequencing Platform"/>
            <person name="Richards V.P."/>
            <person name="Palmer S.R."/>
            <person name="Pavinski Bitar P.D."/>
            <person name="Qin X."/>
            <person name="Weinstock G.M."/>
            <person name="Highlander S.K."/>
            <person name="Town C.D."/>
            <person name="Burne R.A."/>
            <person name="Stanhope M.J."/>
        </authorList>
    </citation>
    <scope>NUCLEOTIDE SEQUENCE [LARGE SCALE GENOMIC DNA]</scope>
    <source>
        <strain evidence="2 3">707-05</strain>
    </source>
</reference>